<dbReference type="STRING" id="1051891.A0A0C3Q1J3"/>
<protein>
    <recommendedName>
        <fullName evidence="3">Gfo/Idh/MocA-like oxidoreductase N-terminal domain-containing protein</fullName>
    </recommendedName>
</protein>
<dbReference type="HOGENOM" id="CLU_023194_21_1_1"/>
<feature type="non-terminal residue" evidence="4">
    <location>
        <position position="168"/>
    </location>
</feature>
<evidence type="ECO:0000259" key="3">
    <source>
        <dbReference type="Pfam" id="PF01408"/>
    </source>
</evidence>
<dbReference type="InterPro" id="IPR000683">
    <property type="entry name" value="Gfo/Idh/MocA-like_OxRdtase_N"/>
</dbReference>
<dbReference type="SUPFAM" id="SSF51735">
    <property type="entry name" value="NAD(P)-binding Rossmann-fold domains"/>
    <property type="match status" value="1"/>
</dbReference>
<reference evidence="5" key="2">
    <citation type="submission" date="2015-01" db="EMBL/GenBank/DDBJ databases">
        <title>Evolutionary Origins and Diversification of the Mycorrhizal Mutualists.</title>
        <authorList>
            <consortium name="DOE Joint Genome Institute"/>
            <consortium name="Mycorrhizal Genomics Consortium"/>
            <person name="Kohler A."/>
            <person name="Kuo A."/>
            <person name="Nagy L.G."/>
            <person name="Floudas D."/>
            <person name="Copeland A."/>
            <person name="Barry K.W."/>
            <person name="Cichocki N."/>
            <person name="Veneault-Fourrey C."/>
            <person name="LaButti K."/>
            <person name="Lindquist E.A."/>
            <person name="Lipzen A."/>
            <person name="Lundell T."/>
            <person name="Morin E."/>
            <person name="Murat C."/>
            <person name="Riley R."/>
            <person name="Ohm R."/>
            <person name="Sun H."/>
            <person name="Tunlid A."/>
            <person name="Henrissat B."/>
            <person name="Grigoriev I.V."/>
            <person name="Hibbett D.S."/>
            <person name="Martin F."/>
        </authorList>
    </citation>
    <scope>NUCLEOTIDE SEQUENCE [LARGE SCALE GENOMIC DNA]</scope>
    <source>
        <strain evidence="5">MUT 4182</strain>
    </source>
</reference>
<dbReference type="GO" id="GO:0016491">
    <property type="term" value="F:oxidoreductase activity"/>
    <property type="evidence" value="ECO:0007669"/>
    <property type="project" value="UniProtKB-KW"/>
</dbReference>
<evidence type="ECO:0000313" key="4">
    <source>
        <dbReference type="EMBL" id="KIO22095.1"/>
    </source>
</evidence>
<feature type="domain" description="Gfo/Idh/MocA-like oxidoreductase N-terminal" evidence="3">
    <location>
        <begin position="17"/>
        <end position="132"/>
    </location>
</feature>
<dbReference type="EMBL" id="KN823119">
    <property type="protein sequence ID" value="KIO22095.1"/>
    <property type="molecule type" value="Genomic_DNA"/>
</dbReference>
<evidence type="ECO:0000256" key="2">
    <source>
        <dbReference type="ARBA" id="ARBA00023002"/>
    </source>
</evidence>
<reference evidence="4 5" key="1">
    <citation type="submission" date="2014-04" db="EMBL/GenBank/DDBJ databases">
        <authorList>
            <consortium name="DOE Joint Genome Institute"/>
            <person name="Kuo A."/>
            <person name="Girlanda M."/>
            <person name="Perotto S."/>
            <person name="Kohler A."/>
            <person name="Nagy L.G."/>
            <person name="Floudas D."/>
            <person name="Copeland A."/>
            <person name="Barry K.W."/>
            <person name="Cichocki N."/>
            <person name="Veneault-Fourrey C."/>
            <person name="LaButti K."/>
            <person name="Lindquist E.A."/>
            <person name="Lipzen A."/>
            <person name="Lundell T."/>
            <person name="Morin E."/>
            <person name="Murat C."/>
            <person name="Sun H."/>
            <person name="Tunlid A."/>
            <person name="Henrissat B."/>
            <person name="Grigoriev I.V."/>
            <person name="Hibbett D.S."/>
            <person name="Martin F."/>
            <person name="Nordberg H.P."/>
            <person name="Cantor M.N."/>
            <person name="Hua S.X."/>
        </authorList>
    </citation>
    <scope>NUCLEOTIDE SEQUENCE [LARGE SCALE GENOMIC DNA]</scope>
    <source>
        <strain evidence="4 5">MUT 4182</strain>
    </source>
</reference>
<dbReference type="Gene3D" id="3.30.360.10">
    <property type="entry name" value="Dihydrodipicolinate Reductase, domain 2"/>
    <property type="match status" value="1"/>
</dbReference>
<dbReference type="PANTHER" id="PTHR43708:SF5">
    <property type="entry name" value="CONSERVED EXPRESSED OXIDOREDUCTASE (EUROFUNG)-RELATED"/>
    <property type="match status" value="1"/>
</dbReference>
<proteinExistence type="inferred from homology"/>
<evidence type="ECO:0000313" key="5">
    <source>
        <dbReference type="Proteomes" id="UP000054248"/>
    </source>
</evidence>
<organism evidence="4 5">
    <name type="scientific">Tulasnella calospora MUT 4182</name>
    <dbReference type="NCBI Taxonomy" id="1051891"/>
    <lineage>
        <taxon>Eukaryota</taxon>
        <taxon>Fungi</taxon>
        <taxon>Dikarya</taxon>
        <taxon>Basidiomycota</taxon>
        <taxon>Agaricomycotina</taxon>
        <taxon>Agaricomycetes</taxon>
        <taxon>Cantharellales</taxon>
        <taxon>Tulasnellaceae</taxon>
        <taxon>Tulasnella</taxon>
    </lineage>
</organism>
<gene>
    <name evidence="4" type="ORF">M407DRAFT_28370</name>
</gene>
<keyword evidence="2" id="KW-0560">Oxidoreductase</keyword>
<dbReference type="Proteomes" id="UP000054248">
    <property type="component" value="Unassembled WGS sequence"/>
</dbReference>
<name>A0A0C3Q1J3_9AGAM</name>
<dbReference type="Pfam" id="PF01408">
    <property type="entry name" value="GFO_IDH_MocA"/>
    <property type="match status" value="1"/>
</dbReference>
<accession>A0A0C3Q1J3</accession>
<dbReference type="InterPro" id="IPR036291">
    <property type="entry name" value="NAD(P)-bd_dom_sf"/>
</dbReference>
<dbReference type="AlphaFoldDB" id="A0A0C3Q1J3"/>
<sequence>MSSAKPVKVSVLGGFRVGSIRMGMSATVFHIPFIKTLSNLFELHSILERSATATKSEARSRYGNEIKVVTTIDEILNDPEVQCVVVGTPNSTHYNYAKSILQAGKHVIIEKPLTPSVAEANDLIQIAKSHSPPLIIATYQNRRFDSDFLTLAKLIYNGRLGNISSFET</sequence>
<dbReference type="GO" id="GO:0000166">
    <property type="term" value="F:nucleotide binding"/>
    <property type="evidence" value="ECO:0007669"/>
    <property type="project" value="InterPro"/>
</dbReference>
<comment type="similarity">
    <text evidence="1">Belongs to the Gfo/Idh/MocA family.</text>
</comment>
<evidence type="ECO:0000256" key="1">
    <source>
        <dbReference type="ARBA" id="ARBA00010928"/>
    </source>
</evidence>
<dbReference type="OrthoDB" id="446809at2759"/>
<dbReference type="PANTHER" id="PTHR43708">
    <property type="entry name" value="CONSERVED EXPRESSED OXIDOREDUCTASE (EUROFUNG)"/>
    <property type="match status" value="1"/>
</dbReference>
<dbReference type="InterPro" id="IPR051317">
    <property type="entry name" value="Gfo/Idh/MocA_oxidoreduct"/>
</dbReference>
<keyword evidence="5" id="KW-1185">Reference proteome</keyword>
<dbReference type="Gene3D" id="3.40.50.720">
    <property type="entry name" value="NAD(P)-binding Rossmann-like Domain"/>
    <property type="match status" value="1"/>
</dbReference>